<feature type="signal peptide" evidence="1">
    <location>
        <begin position="1"/>
        <end position="21"/>
    </location>
</feature>
<evidence type="ECO:0000313" key="2">
    <source>
        <dbReference type="EMBL" id="KAF2112967.1"/>
    </source>
</evidence>
<reference evidence="2" key="1">
    <citation type="journal article" date="2020" name="Stud. Mycol.">
        <title>101 Dothideomycetes genomes: a test case for predicting lifestyles and emergence of pathogens.</title>
        <authorList>
            <person name="Haridas S."/>
            <person name="Albert R."/>
            <person name="Binder M."/>
            <person name="Bloem J."/>
            <person name="Labutti K."/>
            <person name="Salamov A."/>
            <person name="Andreopoulos B."/>
            <person name="Baker S."/>
            <person name="Barry K."/>
            <person name="Bills G."/>
            <person name="Bluhm B."/>
            <person name="Cannon C."/>
            <person name="Castanera R."/>
            <person name="Culley D."/>
            <person name="Daum C."/>
            <person name="Ezra D."/>
            <person name="Gonzalez J."/>
            <person name="Henrissat B."/>
            <person name="Kuo A."/>
            <person name="Liang C."/>
            <person name="Lipzen A."/>
            <person name="Lutzoni F."/>
            <person name="Magnuson J."/>
            <person name="Mondo S."/>
            <person name="Nolan M."/>
            <person name="Ohm R."/>
            <person name="Pangilinan J."/>
            <person name="Park H.-J."/>
            <person name="Ramirez L."/>
            <person name="Alfaro M."/>
            <person name="Sun H."/>
            <person name="Tritt A."/>
            <person name="Yoshinaga Y."/>
            <person name="Zwiers L.-H."/>
            <person name="Turgeon B."/>
            <person name="Goodwin S."/>
            <person name="Spatafora J."/>
            <person name="Crous P."/>
            <person name="Grigoriev I."/>
        </authorList>
    </citation>
    <scope>NUCLEOTIDE SEQUENCE</scope>
    <source>
        <strain evidence="2">CBS 627.86</strain>
    </source>
</reference>
<feature type="chain" id="PRO_5025414575" evidence="1">
    <location>
        <begin position="22"/>
        <end position="246"/>
    </location>
</feature>
<accession>A0A6A5Z286</accession>
<keyword evidence="3" id="KW-1185">Reference proteome</keyword>
<dbReference type="OrthoDB" id="3794068at2759"/>
<protein>
    <submittedName>
        <fullName evidence="2">Uncharacterized protein</fullName>
    </submittedName>
</protein>
<evidence type="ECO:0000313" key="3">
    <source>
        <dbReference type="Proteomes" id="UP000799770"/>
    </source>
</evidence>
<keyword evidence="1" id="KW-0732">Signal</keyword>
<gene>
    <name evidence="2" type="ORF">BDV96DRAFT_648589</name>
</gene>
<organism evidence="2 3">
    <name type="scientific">Lophiotrema nucula</name>
    <dbReference type="NCBI Taxonomy" id="690887"/>
    <lineage>
        <taxon>Eukaryota</taxon>
        <taxon>Fungi</taxon>
        <taxon>Dikarya</taxon>
        <taxon>Ascomycota</taxon>
        <taxon>Pezizomycotina</taxon>
        <taxon>Dothideomycetes</taxon>
        <taxon>Pleosporomycetidae</taxon>
        <taxon>Pleosporales</taxon>
        <taxon>Lophiotremataceae</taxon>
        <taxon>Lophiotrema</taxon>
    </lineage>
</organism>
<dbReference type="AlphaFoldDB" id="A0A6A5Z286"/>
<dbReference type="Proteomes" id="UP000799770">
    <property type="component" value="Unassembled WGS sequence"/>
</dbReference>
<name>A0A6A5Z286_9PLEO</name>
<sequence>MLLVLRLSFLSVLTSVSLSIAAPASPASKCDDEAEPTILADASPPQKTYVAYSRAIITSSQAGGYGNDGNTYGRGFDVALRQNKTSCDVGVWVDREVSKDPFYFTLGPGRDDKTHTVIQVPAEEGDEGAKLAYTQGDTSLPINQASIAAFILVKPDEGNTDTQIVDNWTVDNDEAGRLVLGLGKVTGSTEWSSLGGHNWTLAGCAWNGKDGQGNLLCDGYYFINPPGSFGYGAGEGAVIELVEHKK</sequence>
<dbReference type="EMBL" id="ML977329">
    <property type="protein sequence ID" value="KAF2112967.1"/>
    <property type="molecule type" value="Genomic_DNA"/>
</dbReference>
<evidence type="ECO:0000256" key="1">
    <source>
        <dbReference type="SAM" id="SignalP"/>
    </source>
</evidence>
<proteinExistence type="predicted"/>